<dbReference type="GO" id="GO:0005829">
    <property type="term" value="C:cytosol"/>
    <property type="evidence" value="ECO:0007669"/>
    <property type="project" value="TreeGrafter"/>
</dbReference>
<dbReference type="FunFam" id="3.10.20.80:FF:000001">
    <property type="entry name" value="Translation initiation factor IF-3"/>
    <property type="match status" value="1"/>
</dbReference>
<dbReference type="PROSITE" id="PS00938">
    <property type="entry name" value="IF3"/>
    <property type="match status" value="1"/>
</dbReference>
<dbReference type="HOGENOM" id="CLU_054919_3_2_0"/>
<comment type="subcellular location">
    <subcellularLocation>
        <location evidence="4 6">Cytoplasm</location>
    </subcellularLocation>
</comment>
<dbReference type="SUPFAM" id="SSF54364">
    <property type="entry name" value="Translation initiation factor IF3, N-terminal domain"/>
    <property type="match status" value="1"/>
</dbReference>
<name>F7YWJ4_9THEM</name>
<keyword evidence="4" id="KW-0963">Cytoplasm</keyword>
<dbReference type="SUPFAM" id="SSF55200">
    <property type="entry name" value="Translation initiation factor IF3, C-terminal domain"/>
    <property type="match status" value="1"/>
</dbReference>
<dbReference type="HAMAP" id="MF_00080">
    <property type="entry name" value="IF_3"/>
    <property type="match status" value="1"/>
</dbReference>
<dbReference type="InterPro" id="IPR036787">
    <property type="entry name" value="T_IF-3_N_sf"/>
</dbReference>
<comment type="subunit">
    <text evidence="4 6">Monomer.</text>
</comment>
<comment type="similarity">
    <text evidence="1 4 6">Belongs to the IF-3 family.</text>
</comment>
<dbReference type="eggNOG" id="COG0290">
    <property type="taxonomic scope" value="Bacteria"/>
</dbReference>
<dbReference type="RefSeq" id="WP_013933182.1">
    <property type="nucleotide sequence ID" value="NC_015707.1"/>
</dbReference>
<dbReference type="InterPro" id="IPR001288">
    <property type="entry name" value="Translation_initiation_fac_3"/>
</dbReference>
<dbReference type="InterPro" id="IPR019814">
    <property type="entry name" value="Translation_initiation_fac_3_N"/>
</dbReference>
<keyword evidence="10" id="KW-1185">Reference proteome</keyword>
<feature type="domain" description="Translation initiation factor 3 N-terminal" evidence="8">
    <location>
        <begin position="5"/>
        <end position="73"/>
    </location>
</feature>
<organism evidence="9 10">
    <name type="scientific">Pseudothermotoga thermarum DSM 5069</name>
    <dbReference type="NCBI Taxonomy" id="688269"/>
    <lineage>
        <taxon>Bacteria</taxon>
        <taxon>Thermotogati</taxon>
        <taxon>Thermotogota</taxon>
        <taxon>Thermotogae</taxon>
        <taxon>Thermotogales</taxon>
        <taxon>Thermotogaceae</taxon>
        <taxon>Pseudothermotoga</taxon>
    </lineage>
</organism>
<dbReference type="Proteomes" id="UP000006804">
    <property type="component" value="Chromosome"/>
</dbReference>
<dbReference type="GO" id="GO:0032790">
    <property type="term" value="P:ribosome disassembly"/>
    <property type="evidence" value="ECO:0007669"/>
    <property type="project" value="TreeGrafter"/>
</dbReference>
<gene>
    <name evidence="4" type="primary">infC</name>
    <name evidence="9" type="ORF">Theth_1934</name>
</gene>
<dbReference type="InterPro" id="IPR019815">
    <property type="entry name" value="Translation_initiation_fac_3_C"/>
</dbReference>
<dbReference type="AlphaFoldDB" id="F7YWJ4"/>
<dbReference type="PANTHER" id="PTHR10938">
    <property type="entry name" value="TRANSLATION INITIATION FACTOR IF-3"/>
    <property type="match status" value="1"/>
</dbReference>
<dbReference type="NCBIfam" id="TIGR00168">
    <property type="entry name" value="infC"/>
    <property type="match status" value="1"/>
</dbReference>
<evidence type="ECO:0000256" key="6">
    <source>
        <dbReference type="RuleBase" id="RU000646"/>
    </source>
</evidence>
<dbReference type="EMBL" id="CP002351">
    <property type="protein sequence ID" value="AEH51975.1"/>
    <property type="molecule type" value="Genomic_DNA"/>
</dbReference>
<sequence length="170" mass="19878">MFLKNEQIKKPTVRVIDVDGKQIGILPTREAIELARRKGLDLVLVAPNADPPVAKIMDFGKYMYQLAKKQKEAKKKQKQQEIKQMKFRLKIDEHDYQTKLRHIRRFLEDGNKVKVTVMFRGREIMFQEKGKELLDRIVKDVSDIGEVESEPKLEGKDMWMQIKPKSQKGG</sequence>
<dbReference type="KEGG" id="tta:Theth_1934"/>
<protein>
    <recommendedName>
        <fullName evidence="4 5">Translation initiation factor IF-3</fullName>
    </recommendedName>
</protein>
<evidence type="ECO:0000256" key="3">
    <source>
        <dbReference type="ARBA" id="ARBA00022917"/>
    </source>
</evidence>
<keyword evidence="3 4" id="KW-0648">Protein biosynthesis</keyword>
<keyword evidence="2 4" id="KW-0396">Initiation factor</keyword>
<accession>F7YWJ4</accession>
<proteinExistence type="inferred from homology"/>
<evidence type="ECO:0000256" key="1">
    <source>
        <dbReference type="ARBA" id="ARBA00005439"/>
    </source>
</evidence>
<evidence type="ECO:0000259" key="7">
    <source>
        <dbReference type="Pfam" id="PF00707"/>
    </source>
</evidence>
<dbReference type="PATRIC" id="fig|688269.3.peg.1995"/>
<evidence type="ECO:0000313" key="9">
    <source>
        <dbReference type="EMBL" id="AEH51975.1"/>
    </source>
</evidence>
<dbReference type="Gene3D" id="3.30.110.10">
    <property type="entry name" value="Translation initiation factor 3 (IF-3), C-terminal domain"/>
    <property type="match status" value="1"/>
</dbReference>
<feature type="domain" description="Translation initiation factor 3 C-terminal" evidence="7">
    <location>
        <begin position="81"/>
        <end position="165"/>
    </location>
</feature>
<dbReference type="Gene3D" id="3.10.20.80">
    <property type="entry name" value="Translation initiation factor 3 (IF-3), N-terminal domain"/>
    <property type="match status" value="1"/>
</dbReference>
<evidence type="ECO:0000259" key="8">
    <source>
        <dbReference type="Pfam" id="PF05198"/>
    </source>
</evidence>
<dbReference type="FunFam" id="3.30.110.10:FF:000001">
    <property type="entry name" value="Translation initiation factor IF-3"/>
    <property type="match status" value="1"/>
</dbReference>
<dbReference type="GO" id="GO:0003743">
    <property type="term" value="F:translation initiation factor activity"/>
    <property type="evidence" value="ECO:0007669"/>
    <property type="project" value="UniProtKB-UniRule"/>
</dbReference>
<evidence type="ECO:0000256" key="4">
    <source>
        <dbReference type="HAMAP-Rule" id="MF_00080"/>
    </source>
</evidence>
<dbReference type="GO" id="GO:0043022">
    <property type="term" value="F:ribosome binding"/>
    <property type="evidence" value="ECO:0007669"/>
    <property type="project" value="UniProtKB-ARBA"/>
</dbReference>
<evidence type="ECO:0000256" key="2">
    <source>
        <dbReference type="ARBA" id="ARBA00022540"/>
    </source>
</evidence>
<dbReference type="PANTHER" id="PTHR10938:SF0">
    <property type="entry name" value="TRANSLATION INITIATION FACTOR IF-3, MITOCHONDRIAL"/>
    <property type="match status" value="1"/>
</dbReference>
<comment type="function">
    <text evidence="4 6">IF-3 binds to the 30S ribosomal subunit and shifts the equilibrium between 70S ribosomes and their 50S and 30S subunits in favor of the free subunits, thus enhancing the availability of 30S subunits on which protein synthesis initiation begins.</text>
</comment>
<dbReference type="InterPro" id="IPR036788">
    <property type="entry name" value="T_IF-3_C_sf"/>
</dbReference>
<reference evidence="9 10" key="1">
    <citation type="submission" date="2010-11" db="EMBL/GenBank/DDBJ databases">
        <title>The complete genome of Thermotoga thermarum DSM 5069.</title>
        <authorList>
            <consortium name="US DOE Joint Genome Institute (JGI-PGF)"/>
            <person name="Lucas S."/>
            <person name="Copeland A."/>
            <person name="Lapidus A."/>
            <person name="Bruce D."/>
            <person name="Goodwin L."/>
            <person name="Pitluck S."/>
            <person name="Kyrpides N."/>
            <person name="Mavromatis K."/>
            <person name="Ivanova N."/>
            <person name="Zeytun A."/>
            <person name="Brettin T."/>
            <person name="Detter J.C."/>
            <person name="Tapia R."/>
            <person name="Han C."/>
            <person name="Land M."/>
            <person name="Hauser L."/>
            <person name="Markowitz V."/>
            <person name="Cheng J.-F."/>
            <person name="Hugenholtz P."/>
            <person name="Woyke T."/>
            <person name="Wu D."/>
            <person name="Spring S."/>
            <person name="Schroeder M."/>
            <person name="Brambilla E."/>
            <person name="Klenk H.-P."/>
            <person name="Eisen J.A."/>
        </authorList>
    </citation>
    <scope>NUCLEOTIDE SEQUENCE [LARGE SCALE GENOMIC DNA]</scope>
    <source>
        <strain evidence="9 10">DSM 5069</strain>
    </source>
</reference>
<dbReference type="InterPro" id="IPR019813">
    <property type="entry name" value="Translation_initiation_fac3_CS"/>
</dbReference>
<dbReference type="STRING" id="688269.Theth_1934"/>
<dbReference type="Pfam" id="PF00707">
    <property type="entry name" value="IF3_C"/>
    <property type="match status" value="1"/>
</dbReference>
<evidence type="ECO:0000313" key="10">
    <source>
        <dbReference type="Proteomes" id="UP000006804"/>
    </source>
</evidence>
<evidence type="ECO:0000256" key="5">
    <source>
        <dbReference type="NCBIfam" id="TIGR00168"/>
    </source>
</evidence>
<dbReference type="Pfam" id="PF05198">
    <property type="entry name" value="IF3_N"/>
    <property type="match status" value="1"/>
</dbReference>
<dbReference type="GO" id="GO:0016020">
    <property type="term" value="C:membrane"/>
    <property type="evidence" value="ECO:0007669"/>
    <property type="project" value="TreeGrafter"/>
</dbReference>